<evidence type="ECO:0000256" key="3">
    <source>
        <dbReference type="ARBA" id="ARBA00022723"/>
    </source>
</evidence>
<reference evidence="7" key="1">
    <citation type="submission" date="2023-10" db="EMBL/GenBank/DDBJ databases">
        <authorList>
            <person name="Chen Y."/>
            <person name="Shah S."/>
            <person name="Dougan E. K."/>
            <person name="Thang M."/>
            <person name="Chan C."/>
        </authorList>
    </citation>
    <scope>NUCLEOTIDE SEQUENCE [LARGE SCALE GENOMIC DNA]</scope>
</reference>
<keyword evidence="8" id="KW-1185">Reference proteome</keyword>
<protein>
    <recommendedName>
        <fullName evidence="9">Anaphase-promoting complex subunit 11</fullName>
    </recommendedName>
</protein>
<evidence type="ECO:0000256" key="6">
    <source>
        <dbReference type="ARBA" id="ARBA00023049"/>
    </source>
</evidence>
<keyword evidence="6" id="KW-0482">Metalloprotease</keyword>
<keyword evidence="2" id="KW-0645">Protease</keyword>
<evidence type="ECO:0000256" key="5">
    <source>
        <dbReference type="ARBA" id="ARBA00022833"/>
    </source>
</evidence>
<name>A0ABN9VNE0_9DINO</name>
<organism evidence="7 8">
    <name type="scientific">Prorocentrum cordatum</name>
    <dbReference type="NCBI Taxonomy" id="2364126"/>
    <lineage>
        <taxon>Eukaryota</taxon>
        <taxon>Sar</taxon>
        <taxon>Alveolata</taxon>
        <taxon>Dinophyceae</taxon>
        <taxon>Prorocentrales</taxon>
        <taxon>Prorocentraceae</taxon>
        <taxon>Prorocentrum</taxon>
    </lineage>
</organism>
<evidence type="ECO:0008006" key="9">
    <source>
        <dbReference type="Google" id="ProtNLM"/>
    </source>
</evidence>
<evidence type="ECO:0000256" key="2">
    <source>
        <dbReference type="ARBA" id="ARBA00022670"/>
    </source>
</evidence>
<evidence type="ECO:0000313" key="8">
    <source>
        <dbReference type="Proteomes" id="UP001189429"/>
    </source>
</evidence>
<keyword evidence="3" id="KW-0479">Metal-binding</keyword>
<sequence length="139" mass="15158">MERVAVFSFARHSPVFYQGVHATEAMDSVPPPALLDWLGTCRKTMVHETSRRPHVFGILHCAYWHCLMNGSNGPGDSAGAPFLCPVCLRKVLHGLAGVSGPPSLGALCERYARMEEALRALAEDMGWTPRGAPARWGET</sequence>
<dbReference type="PANTHER" id="PTHR15910:SF1">
    <property type="entry name" value="ARCHAEMETZINCIN-2"/>
    <property type="match status" value="1"/>
</dbReference>
<keyword evidence="4" id="KW-0378">Hydrolase</keyword>
<dbReference type="Proteomes" id="UP001189429">
    <property type="component" value="Unassembled WGS sequence"/>
</dbReference>
<dbReference type="PANTHER" id="PTHR15910">
    <property type="entry name" value="ARCHAEMETZINCIN"/>
    <property type="match status" value="1"/>
</dbReference>
<accession>A0ABN9VNE0</accession>
<evidence type="ECO:0000256" key="1">
    <source>
        <dbReference type="ARBA" id="ARBA00001947"/>
    </source>
</evidence>
<dbReference type="InterPro" id="IPR024079">
    <property type="entry name" value="MetalloPept_cat_dom_sf"/>
</dbReference>
<evidence type="ECO:0000313" key="7">
    <source>
        <dbReference type="EMBL" id="CAK0874895.1"/>
    </source>
</evidence>
<comment type="caution">
    <text evidence="7">The sequence shown here is derived from an EMBL/GenBank/DDBJ whole genome shotgun (WGS) entry which is preliminary data.</text>
</comment>
<proteinExistence type="predicted"/>
<comment type="cofactor">
    <cofactor evidence="1">
        <name>Zn(2+)</name>
        <dbReference type="ChEBI" id="CHEBI:29105"/>
    </cofactor>
</comment>
<keyword evidence="5" id="KW-0862">Zinc</keyword>
<dbReference type="EMBL" id="CAUYUJ010017449">
    <property type="protein sequence ID" value="CAK0874895.1"/>
    <property type="molecule type" value="Genomic_DNA"/>
</dbReference>
<dbReference type="Gene3D" id="3.40.390.10">
    <property type="entry name" value="Collagenase (Catalytic Domain)"/>
    <property type="match status" value="1"/>
</dbReference>
<dbReference type="InterPro" id="IPR012962">
    <property type="entry name" value="Pept_M54_archaemetzincn"/>
</dbReference>
<gene>
    <name evidence="7" type="ORF">PCOR1329_LOCUS59678</name>
</gene>
<evidence type="ECO:0000256" key="4">
    <source>
        <dbReference type="ARBA" id="ARBA00022801"/>
    </source>
</evidence>